<dbReference type="GO" id="GO:0003941">
    <property type="term" value="F:L-serine ammonia-lyase activity"/>
    <property type="evidence" value="ECO:0007669"/>
    <property type="project" value="TreeGrafter"/>
</dbReference>
<dbReference type="PROSITE" id="PS00165">
    <property type="entry name" value="DEHYDRATASE_SER_THR"/>
    <property type="match status" value="1"/>
</dbReference>
<keyword evidence="7" id="KW-1185">Reference proteome</keyword>
<proteinExistence type="inferred from homology"/>
<dbReference type="GO" id="GO:0030170">
    <property type="term" value="F:pyridoxal phosphate binding"/>
    <property type="evidence" value="ECO:0007669"/>
    <property type="project" value="InterPro"/>
</dbReference>
<protein>
    <submittedName>
        <fullName evidence="6">Threonine/serine dehydratase</fullName>
    </submittedName>
</protein>
<evidence type="ECO:0000313" key="7">
    <source>
        <dbReference type="Proteomes" id="UP000179860"/>
    </source>
</evidence>
<dbReference type="PANTHER" id="PTHR48078:SF6">
    <property type="entry name" value="L-THREONINE DEHYDRATASE CATABOLIC TDCB"/>
    <property type="match status" value="1"/>
</dbReference>
<gene>
    <name evidence="6" type="ORF">BJG93_05650</name>
</gene>
<evidence type="ECO:0000256" key="2">
    <source>
        <dbReference type="ARBA" id="ARBA00010869"/>
    </source>
</evidence>
<feature type="domain" description="Tryptophan synthase beta chain-like PALP" evidence="5">
    <location>
        <begin position="32"/>
        <end position="320"/>
    </location>
</feature>
<dbReference type="KEGG" id="pspw:BJG93_05650"/>
<dbReference type="CDD" id="cd01562">
    <property type="entry name" value="Thr-dehyd"/>
    <property type="match status" value="1"/>
</dbReference>
<dbReference type="OrthoDB" id="9811476at2"/>
<evidence type="ECO:0000259" key="5">
    <source>
        <dbReference type="Pfam" id="PF00291"/>
    </source>
</evidence>
<sequence length="344" mass="37121">MSSALPQHTDHTIDGEPIPTLDDIAAQHFALTPWVARTPVFDRLDFSSLHGTVVNFKFELLQAGGSFKARGAFTNLLALDEAQKSAGVTCVSGGNHAVALAYAAMRLGVSAKVVLFRAANPARVALCREYGAEIVYAEDLAEAFELVRGIEAEEGRYFVHPFNGYRTVLGSATLGYEWVTQTPDLEAVIVPIGGGGLAAGISTALRLANPNVHVYGVEPEGSDVMCKSFAANHTVKMGHMYSIADSLMSPHTEQYSYELCRRHIDRLVTVSDDQLREAMLILFNQLKLAVEPACAAATAALLGPLREHLQGKRVGVLLCGANIDPVSFAAHLERARHSESQFPH</sequence>
<name>A0A1I9YF28_9BURK</name>
<dbReference type="InterPro" id="IPR050147">
    <property type="entry name" value="Ser/Thr_Dehydratase"/>
</dbReference>
<dbReference type="STRING" id="754502.BJG93_05650"/>
<evidence type="ECO:0000313" key="6">
    <source>
        <dbReference type="EMBL" id="APA84911.1"/>
    </source>
</evidence>
<reference evidence="6" key="2">
    <citation type="submission" date="2021-06" db="EMBL/GenBank/DDBJ databases">
        <authorList>
            <person name="Rogers T.H."/>
            <person name="Ramsay J.P."/>
            <person name="Wang P."/>
            <person name="Terpolilli J."/>
        </authorList>
    </citation>
    <scope>NUCLEOTIDE SEQUENCE</scope>
    <source>
        <strain evidence="6">WSM5005</strain>
    </source>
</reference>
<dbReference type="InterPro" id="IPR001926">
    <property type="entry name" value="TrpB-like_PALP"/>
</dbReference>
<evidence type="ECO:0000256" key="1">
    <source>
        <dbReference type="ARBA" id="ARBA00001933"/>
    </source>
</evidence>
<comment type="cofactor">
    <cofactor evidence="1">
        <name>pyridoxal 5'-phosphate</name>
        <dbReference type="ChEBI" id="CHEBI:597326"/>
    </cofactor>
</comment>
<keyword evidence="4" id="KW-0456">Lyase</keyword>
<dbReference type="RefSeq" id="WP_027197618.1">
    <property type="nucleotide sequence ID" value="NZ_CP017561.2"/>
</dbReference>
<dbReference type="EMBL" id="CP017561">
    <property type="protein sequence ID" value="APA84911.1"/>
    <property type="molecule type" value="Genomic_DNA"/>
</dbReference>
<dbReference type="InterPro" id="IPR036052">
    <property type="entry name" value="TrpB-like_PALP_sf"/>
</dbReference>
<dbReference type="FunFam" id="3.40.50.1100:FF:000005">
    <property type="entry name" value="Threonine dehydratase catabolic"/>
    <property type="match status" value="1"/>
</dbReference>
<reference evidence="6" key="1">
    <citation type="submission" date="2016-09" db="EMBL/GenBank/DDBJ databases">
        <title>The Complete Genome of Burkholderia sprentiae wsm5005.</title>
        <authorList>
            <person name="De Meyer S."/>
            <person name="Wang P."/>
            <person name="Terpolilli J."/>
        </authorList>
    </citation>
    <scope>NUCLEOTIDE SEQUENCE [LARGE SCALE GENOMIC DNA]</scope>
    <source>
        <strain evidence="6">WSM5005</strain>
    </source>
</reference>
<dbReference type="GO" id="GO:0006567">
    <property type="term" value="P:L-threonine catabolic process"/>
    <property type="evidence" value="ECO:0007669"/>
    <property type="project" value="TreeGrafter"/>
</dbReference>
<dbReference type="PANTHER" id="PTHR48078">
    <property type="entry name" value="THREONINE DEHYDRATASE, MITOCHONDRIAL-RELATED"/>
    <property type="match status" value="1"/>
</dbReference>
<dbReference type="GO" id="GO:0006565">
    <property type="term" value="P:L-serine catabolic process"/>
    <property type="evidence" value="ECO:0007669"/>
    <property type="project" value="TreeGrafter"/>
</dbReference>
<comment type="similarity">
    <text evidence="2">Belongs to the serine/threonine dehydratase family.</text>
</comment>
<dbReference type="Pfam" id="PF00291">
    <property type="entry name" value="PALP"/>
    <property type="match status" value="1"/>
</dbReference>
<organism evidence="6 7">
    <name type="scientific">Paraburkholderia sprentiae WSM5005</name>
    <dbReference type="NCBI Taxonomy" id="754502"/>
    <lineage>
        <taxon>Bacteria</taxon>
        <taxon>Pseudomonadati</taxon>
        <taxon>Pseudomonadota</taxon>
        <taxon>Betaproteobacteria</taxon>
        <taxon>Burkholderiales</taxon>
        <taxon>Burkholderiaceae</taxon>
        <taxon>Paraburkholderia</taxon>
    </lineage>
</organism>
<dbReference type="AlphaFoldDB" id="A0A1I9YF28"/>
<accession>A0A1I9YF28</accession>
<keyword evidence="3" id="KW-0663">Pyridoxal phosphate</keyword>
<dbReference type="GO" id="GO:0004794">
    <property type="term" value="F:threonine deaminase activity"/>
    <property type="evidence" value="ECO:0007669"/>
    <property type="project" value="TreeGrafter"/>
</dbReference>
<dbReference type="Gene3D" id="3.40.50.1100">
    <property type="match status" value="2"/>
</dbReference>
<dbReference type="InterPro" id="IPR000634">
    <property type="entry name" value="Ser/Thr_deHydtase_PyrdxlP-BS"/>
</dbReference>
<dbReference type="Proteomes" id="UP000179860">
    <property type="component" value="Chromosome 1"/>
</dbReference>
<evidence type="ECO:0000256" key="4">
    <source>
        <dbReference type="ARBA" id="ARBA00023239"/>
    </source>
</evidence>
<dbReference type="SUPFAM" id="SSF53686">
    <property type="entry name" value="Tryptophan synthase beta subunit-like PLP-dependent enzymes"/>
    <property type="match status" value="1"/>
</dbReference>
<dbReference type="GO" id="GO:0009097">
    <property type="term" value="P:isoleucine biosynthetic process"/>
    <property type="evidence" value="ECO:0007669"/>
    <property type="project" value="TreeGrafter"/>
</dbReference>
<evidence type="ECO:0000256" key="3">
    <source>
        <dbReference type="ARBA" id="ARBA00022898"/>
    </source>
</evidence>